<dbReference type="InterPro" id="IPR036879">
    <property type="entry name" value="TF_MADSbox_sf"/>
</dbReference>
<dbReference type="PANTHER" id="PTHR48019">
    <property type="entry name" value="SERUM RESPONSE FACTOR HOMOLOG"/>
    <property type="match status" value="1"/>
</dbReference>
<evidence type="ECO:0000256" key="5">
    <source>
        <dbReference type="ARBA" id="ARBA00023242"/>
    </source>
</evidence>
<dbReference type="Proteomes" id="UP000663760">
    <property type="component" value="Chromosome 15"/>
</dbReference>
<evidence type="ECO:0000256" key="1">
    <source>
        <dbReference type="ARBA" id="ARBA00004123"/>
    </source>
</evidence>
<sequence>MHPPLPPLPQARDRCTGGIFIPRKKTRIRWLEDDARRRATLKKRRRGIIKKAEELHILCDVQTCVLIFSPNEEQPEVFPNIEQAVEMCRRFKQLPKFNRANLMLTNVQFIQVDYQILKWVTDNLTTSLLNVFKE</sequence>
<dbReference type="CDD" id="cd00266">
    <property type="entry name" value="MADS_SRF_like"/>
    <property type="match status" value="1"/>
</dbReference>
<dbReference type="Pfam" id="PF00319">
    <property type="entry name" value="SRF-TF"/>
    <property type="match status" value="1"/>
</dbReference>
<dbReference type="InterPro" id="IPR050142">
    <property type="entry name" value="MADS-box/MEF2_TF"/>
</dbReference>
<dbReference type="EMBL" id="LR746278">
    <property type="protein sequence ID" value="CAA7408950.1"/>
    <property type="molecule type" value="Genomic_DNA"/>
</dbReference>
<keyword evidence="2" id="KW-0805">Transcription regulation</keyword>
<name>A0A7I8LGI6_SPIIN</name>
<accession>A0A7I8LGI6</accession>
<proteinExistence type="predicted"/>
<feature type="domain" description="MADS-box" evidence="6">
    <location>
        <begin position="21"/>
        <end position="71"/>
    </location>
</feature>
<evidence type="ECO:0000256" key="4">
    <source>
        <dbReference type="ARBA" id="ARBA00023163"/>
    </source>
</evidence>
<dbReference type="GO" id="GO:0000981">
    <property type="term" value="F:DNA-binding transcription factor activity, RNA polymerase II-specific"/>
    <property type="evidence" value="ECO:0007669"/>
    <property type="project" value="InterPro"/>
</dbReference>
<evidence type="ECO:0000256" key="3">
    <source>
        <dbReference type="ARBA" id="ARBA00023125"/>
    </source>
</evidence>
<dbReference type="InterPro" id="IPR033897">
    <property type="entry name" value="SRF-like_MADS-box"/>
</dbReference>
<evidence type="ECO:0000313" key="8">
    <source>
        <dbReference type="Proteomes" id="UP000663760"/>
    </source>
</evidence>
<keyword evidence="4" id="KW-0804">Transcription</keyword>
<dbReference type="AlphaFoldDB" id="A0A7I8LGI6"/>
<dbReference type="PRINTS" id="PR00404">
    <property type="entry name" value="MADSDOMAIN"/>
</dbReference>
<dbReference type="InterPro" id="IPR002100">
    <property type="entry name" value="TF_MADSbox"/>
</dbReference>
<evidence type="ECO:0000313" key="7">
    <source>
        <dbReference type="EMBL" id="CAA7408950.1"/>
    </source>
</evidence>
<keyword evidence="5" id="KW-0539">Nucleus</keyword>
<evidence type="ECO:0000256" key="2">
    <source>
        <dbReference type="ARBA" id="ARBA00023015"/>
    </source>
</evidence>
<keyword evidence="3" id="KW-0238">DNA-binding</keyword>
<comment type="subcellular location">
    <subcellularLocation>
        <location evidence="1">Nucleus</location>
    </subcellularLocation>
</comment>
<gene>
    <name evidence="7" type="ORF">SI8410_15019628</name>
</gene>
<dbReference type="GO" id="GO:0005634">
    <property type="term" value="C:nucleus"/>
    <property type="evidence" value="ECO:0007669"/>
    <property type="project" value="UniProtKB-SubCell"/>
</dbReference>
<keyword evidence="8" id="KW-1185">Reference proteome</keyword>
<dbReference type="SUPFAM" id="SSF55455">
    <property type="entry name" value="SRF-like"/>
    <property type="match status" value="1"/>
</dbReference>
<dbReference type="GO" id="GO:0045944">
    <property type="term" value="P:positive regulation of transcription by RNA polymerase II"/>
    <property type="evidence" value="ECO:0007669"/>
    <property type="project" value="InterPro"/>
</dbReference>
<protein>
    <recommendedName>
        <fullName evidence="6">MADS-box domain-containing protein</fullName>
    </recommendedName>
</protein>
<evidence type="ECO:0000259" key="6">
    <source>
        <dbReference type="PROSITE" id="PS50066"/>
    </source>
</evidence>
<dbReference type="Gene3D" id="3.40.1810.10">
    <property type="entry name" value="Transcription factor, MADS-box"/>
    <property type="match status" value="1"/>
</dbReference>
<dbReference type="PROSITE" id="PS50066">
    <property type="entry name" value="MADS_BOX_2"/>
    <property type="match status" value="1"/>
</dbReference>
<reference evidence="7" key="1">
    <citation type="submission" date="2020-02" db="EMBL/GenBank/DDBJ databases">
        <authorList>
            <person name="Scholz U."/>
            <person name="Mascher M."/>
            <person name="Fiebig A."/>
        </authorList>
    </citation>
    <scope>NUCLEOTIDE SEQUENCE</scope>
</reference>
<dbReference type="GO" id="GO:0046983">
    <property type="term" value="F:protein dimerization activity"/>
    <property type="evidence" value="ECO:0007669"/>
    <property type="project" value="InterPro"/>
</dbReference>
<dbReference type="SMART" id="SM00432">
    <property type="entry name" value="MADS"/>
    <property type="match status" value="1"/>
</dbReference>
<dbReference type="OrthoDB" id="678337at2759"/>
<organism evidence="7 8">
    <name type="scientific">Spirodela intermedia</name>
    <name type="common">Intermediate duckweed</name>
    <dbReference type="NCBI Taxonomy" id="51605"/>
    <lineage>
        <taxon>Eukaryota</taxon>
        <taxon>Viridiplantae</taxon>
        <taxon>Streptophyta</taxon>
        <taxon>Embryophyta</taxon>
        <taxon>Tracheophyta</taxon>
        <taxon>Spermatophyta</taxon>
        <taxon>Magnoliopsida</taxon>
        <taxon>Liliopsida</taxon>
        <taxon>Araceae</taxon>
        <taxon>Lemnoideae</taxon>
        <taxon>Spirodela</taxon>
    </lineage>
</organism>
<dbReference type="GO" id="GO:0000987">
    <property type="term" value="F:cis-regulatory region sequence-specific DNA binding"/>
    <property type="evidence" value="ECO:0007669"/>
    <property type="project" value="InterPro"/>
</dbReference>